<dbReference type="InterPro" id="IPR036412">
    <property type="entry name" value="HAD-like_sf"/>
</dbReference>
<sequence length="895" mass="100571">MDMLSTEICCDEEANIRKKKTQKSKKRIVKDGVRSLDQNNTDTQLVNESTDGNVFVDKLIKDEVQRAGRSKMATRSMTNETIEKPIDKDKHQFSCQSEVDRGSSQPLTGVTVAIENSELLDEYPSNIDTGSTKIIAQGTVPGKRTRKRKRTAKAEIEAEAQRELDARILAEENLTTKESKIKDEIQKNGLTKTVIGNQKIQDETQSMCCSNLNNGQVQTAITKRKIKKSNLTNEKPKVKDELQTLDHNQMKKVSLENLADGKVITENSKTLDEAQSMDQNSMDKWQPAENLAQGDVAGKRIKKGKKKKKAKVNGEFQSEVDARPVNLAEGVATLSNQEIKDAAQSVAQTEMDTGSTDSVSERNVTIDNPKVQDEIQSIDLAKKDTRPTQNLAEAIVIVKRKKKQTKTKKEKVEDEFLGRMDARPTEKLAEANVNIKVPDKRDEVPNVVLADMDIGSADNVAECNVSIKLPKDEDEFQIREKVDIRPTQHIAEGNATVKREKRRQKKDEKAKVEDEFSGRRDAGPTEKLAEVNVNAKILETRDEVPNVGMTPMDTGSTDIVAERNVIIEKPKVQDEFQIIDQAKVDTGPTQSLEGNATVKRKKRRGKAKKAKVKDEFSSRMDEGSTENLERGNGHAEGRGAVPTCNACTDKDAEILWLKTTPIVSVRKKLIVLDINGLLADVVSPAPKHYKADIKLWGRAVFKRPFCDDFLKFCFQNFYVGIWSSRTKKILDGVVSYLLGDKKDKLLFCWDMRYCTQTGFKTLENRHKPLVCKELRNIWEKDDPSIPWKKGDFNETNTVLLDDSPYKSLLNPLHSAISPNPYQYSDTNDNSLGPGGDLRVYLEGLAASENVQNYVGQHPFGQRPIGEQDLSWEFYRRVLKEMSNDEISQSQSQVEA</sequence>
<dbReference type="Gene3D" id="3.40.50.1000">
    <property type="entry name" value="HAD superfamily/HAD-like"/>
    <property type="match status" value="1"/>
</dbReference>
<dbReference type="OrthoDB" id="1711508at2759"/>
<name>A0A8X8XSV5_SALSN</name>
<evidence type="ECO:0000313" key="3">
    <source>
        <dbReference type="EMBL" id="KAG6418192.1"/>
    </source>
</evidence>
<feature type="region of interest" description="Disordered" evidence="1">
    <location>
        <begin position="587"/>
        <end position="637"/>
    </location>
</feature>
<feature type="domain" description="FCP1 homology" evidence="2">
    <location>
        <begin position="663"/>
        <end position="844"/>
    </location>
</feature>
<comment type="caution">
    <text evidence="3">The sequence shown here is derived from an EMBL/GenBank/DDBJ whole genome shotgun (WGS) entry which is preliminary data.</text>
</comment>
<dbReference type="PANTHER" id="PTHR12210">
    <property type="entry name" value="DULLARD PROTEIN PHOSPHATASE"/>
    <property type="match status" value="1"/>
</dbReference>
<feature type="compositionally biased region" description="Basic and acidic residues" evidence="1">
    <location>
        <begin position="505"/>
        <end position="522"/>
    </location>
</feature>
<evidence type="ECO:0000313" key="4">
    <source>
        <dbReference type="Proteomes" id="UP000298416"/>
    </source>
</evidence>
<gene>
    <name evidence="3" type="ORF">SASPL_120392</name>
</gene>
<dbReference type="FunFam" id="3.40.50.1000:FF:000257">
    <property type="entry name" value="Haloacid dehalogenase-like hydrolase (HAD) superfamily protein"/>
    <property type="match status" value="1"/>
</dbReference>
<dbReference type="InterPro" id="IPR023214">
    <property type="entry name" value="HAD_sf"/>
</dbReference>
<dbReference type="InterPro" id="IPR050365">
    <property type="entry name" value="TIM50"/>
</dbReference>
<dbReference type="InterPro" id="IPR004274">
    <property type="entry name" value="FCP1_dom"/>
</dbReference>
<feature type="compositionally biased region" description="Basic residues" evidence="1">
    <location>
        <begin position="598"/>
        <end position="611"/>
    </location>
</feature>
<dbReference type="AlphaFoldDB" id="A0A8X8XSV5"/>
<reference evidence="3" key="2">
    <citation type="submission" date="2020-08" db="EMBL/GenBank/DDBJ databases">
        <title>Plant Genome Project.</title>
        <authorList>
            <person name="Zhang R.-G."/>
        </authorList>
    </citation>
    <scope>NUCLEOTIDE SEQUENCE</scope>
    <source>
        <strain evidence="3">Huo1</strain>
        <tissue evidence="3">Leaf</tissue>
    </source>
</reference>
<dbReference type="SMART" id="SM00577">
    <property type="entry name" value="CPDc"/>
    <property type="match status" value="1"/>
</dbReference>
<organism evidence="3">
    <name type="scientific">Salvia splendens</name>
    <name type="common">Scarlet sage</name>
    <dbReference type="NCBI Taxonomy" id="180675"/>
    <lineage>
        <taxon>Eukaryota</taxon>
        <taxon>Viridiplantae</taxon>
        <taxon>Streptophyta</taxon>
        <taxon>Embryophyta</taxon>
        <taxon>Tracheophyta</taxon>
        <taxon>Spermatophyta</taxon>
        <taxon>Magnoliopsida</taxon>
        <taxon>eudicotyledons</taxon>
        <taxon>Gunneridae</taxon>
        <taxon>Pentapetalae</taxon>
        <taxon>asterids</taxon>
        <taxon>lamiids</taxon>
        <taxon>Lamiales</taxon>
        <taxon>Lamiaceae</taxon>
        <taxon>Nepetoideae</taxon>
        <taxon>Mentheae</taxon>
        <taxon>Salviinae</taxon>
        <taxon>Salvia</taxon>
        <taxon>Salvia subgen. Calosphace</taxon>
        <taxon>core Calosphace</taxon>
    </lineage>
</organism>
<evidence type="ECO:0000256" key="1">
    <source>
        <dbReference type="SAM" id="MobiDB-lite"/>
    </source>
</evidence>
<keyword evidence="4" id="KW-1185">Reference proteome</keyword>
<dbReference type="Proteomes" id="UP000298416">
    <property type="component" value="Unassembled WGS sequence"/>
</dbReference>
<dbReference type="SUPFAM" id="SSF56784">
    <property type="entry name" value="HAD-like"/>
    <property type="match status" value="1"/>
</dbReference>
<reference evidence="3" key="1">
    <citation type="submission" date="2018-01" db="EMBL/GenBank/DDBJ databases">
        <authorList>
            <person name="Mao J.F."/>
        </authorList>
    </citation>
    <scope>NUCLEOTIDE SEQUENCE</scope>
    <source>
        <strain evidence="3">Huo1</strain>
        <tissue evidence="3">Leaf</tissue>
    </source>
</reference>
<proteinExistence type="predicted"/>
<dbReference type="EMBL" id="PNBA02000007">
    <property type="protein sequence ID" value="KAG6418192.1"/>
    <property type="molecule type" value="Genomic_DNA"/>
</dbReference>
<protein>
    <recommendedName>
        <fullName evidence="2">FCP1 homology domain-containing protein</fullName>
    </recommendedName>
</protein>
<dbReference type="Pfam" id="PF03031">
    <property type="entry name" value="NIF"/>
    <property type="match status" value="1"/>
</dbReference>
<accession>A0A8X8XSV5</accession>
<dbReference type="PROSITE" id="PS50969">
    <property type="entry name" value="FCP1"/>
    <property type="match status" value="1"/>
</dbReference>
<feature type="compositionally biased region" description="Basic and acidic residues" evidence="1">
    <location>
        <begin position="612"/>
        <end position="637"/>
    </location>
</feature>
<evidence type="ECO:0000259" key="2">
    <source>
        <dbReference type="PROSITE" id="PS50969"/>
    </source>
</evidence>
<feature type="region of interest" description="Disordered" evidence="1">
    <location>
        <begin position="491"/>
        <end position="522"/>
    </location>
</feature>